<protein>
    <recommendedName>
        <fullName evidence="5">Lytic polysaccharide monooxygenase</fullName>
    </recommendedName>
</protein>
<dbReference type="PANTHER" id="PTHR36182:SF1">
    <property type="entry name" value="PROTEIN, PUTATIVE (AFU_ORTHOLOGUE AFUA_6G10930)-RELATED"/>
    <property type="match status" value="1"/>
</dbReference>
<dbReference type="EMBL" id="ML120400">
    <property type="protein sequence ID" value="RPA97970.1"/>
    <property type="molecule type" value="Genomic_DNA"/>
</dbReference>
<organism evidence="3 4">
    <name type="scientific">Choiromyces venosus 120613-1</name>
    <dbReference type="NCBI Taxonomy" id="1336337"/>
    <lineage>
        <taxon>Eukaryota</taxon>
        <taxon>Fungi</taxon>
        <taxon>Dikarya</taxon>
        <taxon>Ascomycota</taxon>
        <taxon>Pezizomycotina</taxon>
        <taxon>Pezizomycetes</taxon>
        <taxon>Pezizales</taxon>
        <taxon>Tuberaceae</taxon>
        <taxon>Choiromyces</taxon>
    </lineage>
</organism>
<dbReference type="PANTHER" id="PTHR36182">
    <property type="entry name" value="PROTEIN, PUTATIVE (AFU_ORTHOLOGUE AFUA_6G10930)-RELATED"/>
    <property type="match status" value="1"/>
</dbReference>
<name>A0A3N4JNI3_9PEZI</name>
<gene>
    <name evidence="3" type="ORF">L873DRAFT_1770461</name>
</gene>
<dbReference type="AlphaFoldDB" id="A0A3N4JNI3"/>
<evidence type="ECO:0000256" key="2">
    <source>
        <dbReference type="SAM" id="SignalP"/>
    </source>
</evidence>
<evidence type="ECO:0000313" key="4">
    <source>
        <dbReference type="Proteomes" id="UP000276215"/>
    </source>
</evidence>
<dbReference type="STRING" id="1336337.A0A3N4JNI3"/>
<dbReference type="Proteomes" id="UP000276215">
    <property type="component" value="Unassembled WGS sequence"/>
</dbReference>
<keyword evidence="4" id="KW-1185">Reference proteome</keyword>
<feature type="signal peptide" evidence="2">
    <location>
        <begin position="1"/>
        <end position="16"/>
    </location>
</feature>
<evidence type="ECO:0000256" key="1">
    <source>
        <dbReference type="SAM" id="MobiDB-lite"/>
    </source>
</evidence>
<dbReference type="Gene3D" id="2.70.50.70">
    <property type="match status" value="1"/>
</dbReference>
<accession>A0A3N4JNI3</accession>
<feature type="region of interest" description="Disordered" evidence="1">
    <location>
        <begin position="250"/>
        <end position="284"/>
    </location>
</feature>
<proteinExistence type="predicted"/>
<keyword evidence="2" id="KW-0732">Signal</keyword>
<evidence type="ECO:0000313" key="3">
    <source>
        <dbReference type="EMBL" id="RPA97970.1"/>
    </source>
</evidence>
<dbReference type="OrthoDB" id="2342176at2759"/>
<feature type="compositionally biased region" description="Low complexity" evidence="1">
    <location>
        <begin position="251"/>
        <end position="266"/>
    </location>
</feature>
<reference evidence="3 4" key="1">
    <citation type="journal article" date="2018" name="Nat. Ecol. Evol.">
        <title>Pezizomycetes genomes reveal the molecular basis of ectomycorrhizal truffle lifestyle.</title>
        <authorList>
            <person name="Murat C."/>
            <person name="Payen T."/>
            <person name="Noel B."/>
            <person name="Kuo A."/>
            <person name="Morin E."/>
            <person name="Chen J."/>
            <person name="Kohler A."/>
            <person name="Krizsan K."/>
            <person name="Balestrini R."/>
            <person name="Da Silva C."/>
            <person name="Montanini B."/>
            <person name="Hainaut M."/>
            <person name="Levati E."/>
            <person name="Barry K.W."/>
            <person name="Belfiori B."/>
            <person name="Cichocki N."/>
            <person name="Clum A."/>
            <person name="Dockter R.B."/>
            <person name="Fauchery L."/>
            <person name="Guy J."/>
            <person name="Iotti M."/>
            <person name="Le Tacon F."/>
            <person name="Lindquist E.A."/>
            <person name="Lipzen A."/>
            <person name="Malagnac F."/>
            <person name="Mello A."/>
            <person name="Molinier V."/>
            <person name="Miyauchi S."/>
            <person name="Poulain J."/>
            <person name="Riccioni C."/>
            <person name="Rubini A."/>
            <person name="Sitrit Y."/>
            <person name="Splivallo R."/>
            <person name="Traeger S."/>
            <person name="Wang M."/>
            <person name="Zifcakova L."/>
            <person name="Wipf D."/>
            <person name="Zambonelli A."/>
            <person name="Paolocci F."/>
            <person name="Nowrousian M."/>
            <person name="Ottonello S."/>
            <person name="Baldrian P."/>
            <person name="Spatafora J.W."/>
            <person name="Henrissat B."/>
            <person name="Nagy L.G."/>
            <person name="Aury J.M."/>
            <person name="Wincker P."/>
            <person name="Grigoriev I.V."/>
            <person name="Bonfante P."/>
            <person name="Martin F.M."/>
        </authorList>
    </citation>
    <scope>NUCLEOTIDE SEQUENCE [LARGE SCALE GENOMIC DNA]</scope>
    <source>
        <strain evidence="3 4">120613-1</strain>
    </source>
</reference>
<feature type="chain" id="PRO_5018227730" description="Lytic polysaccharide monooxygenase" evidence="2">
    <location>
        <begin position="17"/>
        <end position="304"/>
    </location>
</feature>
<sequence>MHLSTLLALLPILVNGHMQMITPFALNQQDNPNARFGTIDYNYAAPLDKAGADYPCKGHLSALGGPAGASVATWKAGTPQYFAIKGSANHNGGSCQASLSEDNGKSFRVIKSYIGSCPIPSKAYSFTVPKGTASGPAIFAWTWFNNQGNREMYMNCASVTITDGGSGMGGLYPYIFRANIGNGCATEAGTDVIFPNPGMDVENISTKATPPIGNCGPAGPGPVGTAMVSTSAMEATIPSKAVIINPVAPSGTAKTTETSPATTGSAYSSAKRVGMPTPSSAPATKTGCSCICDGYTFQFSPDEL</sequence>
<evidence type="ECO:0008006" key="5">
    <source>
        <dbReference type="Google" id="ProtNLM"/>
    </source>
</evidence>